<keyword evidence="2" id="KW-1185">Reference proteome</keyword>
<dbReference type="AlphaFoldDB" id="A0A914CT13"/>
<sequence length="170" mass="18720">MKSTIVTTVLKSQMRKPSAELKHHAIQINKGNLAGKSLVGTKLSSPQGDSVRMPPIPKVSDSRNEKTSSKTMANNTIVNTSTRSTSVQPIRSQPRLNSELVNKTGNVVKSKLNNPKKKENQIDQRKLETALKNLTLERGLYCSTASNNTQGSAFWERLSKPKHTQGKSLL</sequence>
<name>A0A914CT13_9BILA</name>
<feature type="region of interest" description="Disordered" evidence="1">
    <location>
        <begin position="37"/>
        <end position="102"/>
    </location>
</feature>
<dbReference type="Proteomes" id="UP000887540">
    <property type="component" value="Unplaced"/>
</dbReference>
<protein>
    <submittedName>
        <fullName evidence="3">Uncharacterized protein</fullName>
    </submittedName>
</protein>
<evidence type="ECO:0000313" key="2">
    <source>
        <dbReference type="Proteomes" id="UP000887540"/>
    </source>
</evidence>
<proteinExistence type="predicted"/>
<accession>A0A914CT13</accession>
<dbReference type="WBParaSite" id="ACRNAN_scaffold13930.g24921.t1">
    <property type="protein sequence ID" value="ACRNAN_scaffold13930.g24921.t1"/>
    <property type="gene ID" value="ACRNAN_scaffold13930.g24921"/>
</dbReference>
<evidence type="ECO:0000313" key="3">
    <source>
        <dbReference type="WBParaSite" id="ACRNAN_scaffold13930.g24921.t1"/>
    </source>
</evidence>
<organism evidence="2 3">
    <name type="scientific">Acrobeloides nanus</name>
    <dbReference type="NCBI Taxonomy" id="290746"/>
    <lineage>
        <taxon>Eukaryota</taxon>
        <taxon>Metazoa</taxon>
        <taxon>Ecdysozoa</taxon>
        <taxon>Nematoda</taxon>
        <taxon>Chromadorea</taxon>
        <taxon>Rhabditida</taxon>
        <taxon>Tylenchina</taxon>
        <taxon>Cephalobomorpha</taxon>
        <taxon>Cephaloboidea</taxon>
        <taxon>Cephalobidae</taxon>
        <taxon>Acrobeloides</taxon>
    </lineage>
</organism>
<feature type="compositionally biased region" description="Polar residues" evidence="1">
    <location>
        <begin position="69"/>
        <end position="102"/>
    </location>
</feature>
<reference evidence="3" key="1">
    <citation type="submission" date="2022-11" db="UniProtKB">
        <authorList>
            <consortium name="WormBaseParasite"/>
        </authorList>
    </citation>
    <scope>IDENTIFICATION</scope>
</reference>
<evidence type="ECO:0000256" key="1">
    <source>
        <dbReference type="SAM" id="MobiDB-lite"/>
    </source>
</evidence>